<evidence type="ECO:0000256" key="7">
    <source>
        <dbReference type="ARBA" id="ARBA00023192"/>
    </source>
</evidence>
<dbReference type="Gene3D" id="3.40.50.80">
    <property type="entry name" value="Nucleotide-binding domain of ferredoxin-NADP reductase (FNR) module"/>
    <property type="match status" value="1"/>
</dbReference>
<dbReference type="SUPFAM" id="SSF63380">
    <property type="entry name" value="Riboflavin synthase domain-like"/>
    <property type="match status" value="1"/>
</dbReference>
<accession>A0ABV8B388</accession>
<dbReference type="GO" id="GO:0004783">
    <property type="term" value="F:sulfite reductase (NADPH) activity"/>
    <property type="evidence" value="ECO:0007669"/>
    <property type="project" value="UniProtKB-EC"/>
</dbReference>
<evidence type="ECO:0000256" key="2">
    <source>
        <dbReference type="ARBA" id="ARBA00001974"/>
    </source>
</evidence>
<evidence type="ECO:0000313" key="9">
    <source>
        <dbReference type="EMBL" id="MFC3884633.1"/>
    </source>
</evidence>
<keyword evidence="3" id="KW-0285">Flavoprotein</keyword>
<evidence type="ECO:0000259" key="8">
    <source>
        <dbReference type="PROSITE" id="PS51384"/>
    </source>
</evidence>
<evidence type="ECO:0000256" key="4">
    <source>
        <dbReference type="ARBA" id="ARBA00022643"/>
    </source>
</evidence>
<dbReference type="InterPro" id="IPR003097">
    <property type="entry name" value="CysJ-like_FAD-binding"/>
</dbReference>
<dbReference type="PANTHER" id="PTHR19384">
    <property type="entry name" value="NITRIC OXIDE SYNTHASE-RELATED"/>
    <property type="match status" value="1"/>
</dbReference>
<dbReference type="CDD" id="cd06199">
    <property type="entry name" value="SiR"/>
    <property type="match status" value="1"/>
</dbReference>
<comment type="caution">
    <text evidence="9">The sequence shown here is derived from an EMBL/GenBank/DDBJ whole genome shotgun (WGS) entry which is preliminary data.</text>
</comment>
<evidence type="ECO:0000256" key="6">
    <source>
        <dbReference type="ARBA" id="ARBA00023002"/>
    </source>
</evidence>
<name>A0ABV8B388_9BACI</name>
<feature type="domain" description="FAD-binding FR-type" evidence="8">
    <location>
        <begin position="48"/>
        <end position="267"/>
    </location>
</feature>
<evidence type="ECO:0000256" key="1">
    <source>
        <dbReference type="ARBA" id="ARBA00001917"/>
    </source>
</evidence>
<keyword evidence="7" id="KW-0028">Amino-acid biosynthesis</keyword>
<comment type="cofactor">
    <cofactor evidence="2">
        <name>FAD</name>
        <dbReference type="ChEBI" id="CHEBI:57692"/>
    </cofactor>
</comment>
<proteinExistence type="predicted"/>
<dbReference type="PROSITE" id="PS51384">
    <property type="entry name" value="FAD_FR"/>
    <property type="match status" value="1"/>
</dbReference>
<keyword evidence="6 9" id="KW-0560">Oxidoreductase</keyword>
<dbReference type="InterPro" id="IPR017938">
    <property type="entry name" value="Riboflavin_synthase-like_b-brl"/>
</dbReference>
<evidence type="ECO:0000256" key="3">
    <source>
        <dbReference type="ARBA" id="ARBA00022630"/>
    </source>
</evidence>
<protein>
    <submittedName>
        <fullName evidence="9">Sulfite reductase subunit alpha</fullName>
        <ecNumber evidence="9">1.8.1.2</ecNumber>
    </submittedName>
</protein>
<dbReference type="SUPFAM" id="SSF52343">
    <property type="entry name" value="Ferredoxin reductase-like, C-terminal NADP-linked domain"/>
    <property type="match status" value="1"/>
</dbReference>
<gene>
    <name evidence="9" type="ORF">ACFOU2_14480</name>
</gene>
<organism evidence="9 10">
    <name type="scientific">Bacillus songklensis</name>
    <dbReference type="NCBI Taxonomy" id="1069116"/>
    <lineage>
        <taxon>Bacteria</taxon>
        <taxon>Bacillati</taxon>
        <taxon>Bacillota</taxon>
        <taxon>Bacilli</taxon>
        <taxon>Bacillales</taxon>
        <taxon>Bacillaceae</taxon>
        <taxon>Bacillus</taxon>
    </lineage>
</organism>
<sequence>MYSCVTSSYFPFLCYSSYIYYLWRLRAMQRTLEDTKNAKSEKLPFSRTNPFQAKVLKNINLNGTGSSKETRHIELSLQGSGLSYVPGDALGVIPSNDPELVASLINEMEWDEEAVVTVSKQGETLPLKEALTTYFEITLLTKKILQQAAAFTENEKLQKLVLVENANQLKEYCYGRDLLDMLRDFGPWKASAQEIVSLLRKMTPRLYSIASSITANPDEVHLTIGAVRYTAHGRDRKGVCSVLCAERVQEGDTLPVFVQANKHFYLPESQDKDIIMVGPGTGIAPFRSFIQERAVNKATGRSWLFFGDQHAASDFLYQSELEKYQQDGVLTRLDTAFSRDTAQKVYVQHKMLEHSKELFEWIEKGAYFYVCGDKEHMAKDVNEALITVIEKEGAMARDAAEAYLKDMQKQGRYQRDVY</sequence>
<dbReference type="InterPro" id="IPR039261">
    <property type="entry name" value="FNR_nucleotide-bd"/>
</dbReference>
<dbReference type="EC" id="1.8.1.2" evidence="9"/>
<keyword evidence="4" id="KW-0288">FMN</keyword>
<keyword evidence="7" id="KW-0198">Cysteine biosynthesis</keyword>
<dbReference type="Proteomes" id="UP001595752">
    <property type="component" value="Unassembled WGS sequence"/>
</dbReference>
<dbReference type="Gene3D" id="1.20.990.10">
    <property type="entry name" value="NADPH-cytochrome p450 Reductase, Chain A, domain 3"/>
    <property type="match status" value="1"/>
</dbReference>
<keyword evidence="5" id="KW-0274">FAD</keyword>
<dbReference type="NCBIfam" id="NF004859">
    <property type="entry name" value="PRK06214.1"/>
    <property type="match status" value="1"/>
</dbReference>
<keyword evidence="10" id="KW-1185">Reference proteome</keyword>
<evidence type="ECO:0000313" key="10">
    <source>
        <dbReference type="Proteomes" id="UP001595752"/>
    </source>
</evidence>
<dbReference type="PANTHER" id="PTHR19384:SF128">
    <property type="entry name" value="NADPH OXIDOREDUCTASE A"/>
    <property type="match status" value="1"/>
</dbReference>
<reference evidence="10" key="1">
    <citation type="journal article" date="2019" name="Int. J. Syst. Evol. Microbiol.">
        <title>The Global Catalogue of Microorganisms (GCM) 10K type strain sequencing project: providing services to taxonomists for standard genome sequencing and annotation.</title>
        <authorList>
            <consortium name="The Broad Institute Genomics Platform"/>
            <consortium name="The Broad Institute Genome Sequencing Center for Infectious Disease"/>
            <person name="Wu L."/>
            <person name="Ma J."/>
        </authorList>
    </citation>
    <scope>NUCLEOTIDE SEQUENCE [LARGE SCALE GENOMIC DNA]</scope>
    <source>
        <strain evidence="10">CCUG 61889</strain>
    </source>
</reference>
<dbReference type="PRINTS" id="PR00371">
    <property type="entry name" value="FPNCR"/>
</dbReference>
<dbReference type="InterPro" id="IPR001433">
    <property type="entry name" value="OxRdtase_FAD/NAD-bd"/>
</dbReference>
<dbReference type="InterPro" id="IPR001709">
    <property type="entry name" value="Flavoprot_Pyr_Nucl_cyt_Rdtase"/>
</dbReference>
<comment type="cofactor">
    <cofactor evidence="1">
        <name>FMN</name>
        <dbReference type="ChEBI" id="CHEBI:58210"/>
    </cofactor>
</comment>
<dbReference type="Gene3D" id="2.40.30.10">
    <property type="entry name" value="Translation factors"/>
    <property type="match status" value="1"/>
</dbReference>
<dbReference type="Pfam" id="PF00667">
    <property type="entry name" value="FAD_binding_1"/>
    <property type="match status" value="1"/>
</dbReference>
<dbReference type="InterPro" id="IPR023173">
    <property type="entry name" value="NADPH_Cyt_P450_Rdtase_alpha"/>
</dbReference>
<evidence type="ECO:0000256" key="5">
    <source>
        <dbReference type="ARBA" id="ARBA00022827"/>
    </source>
</evidence>
<dbReference type="Pfam" id="PF00175">
    <property type="entry name" value="NAD_binding_1"/>
    <property type="match status" value="1"/>
</dbReference>
<dbReference type="RefSeq" id="WP_377916409.1">
    <property type="nucleotide sequence ID" value="NZ_JBHRZT010000052.1"/>
</dbReference>
<dbReference type="InterPro" id="IPR017927">
    <property type="entry name" value="FAD-bd_FR_type"/>
</dbReference>
<dbReference type="EMBL" id="JBHRZT010000052">
    <property type="protein sequence ID" value="MFC3884633.1"/>
    <property type="molecule type" value="Genomic_DNA"/>
</dbReference>